<keyword evidence="2" id="KW-0238">DNA-binding</keyword>
<evidence type="ECO:0000259" key="4">
    <source>
        <dbReference type="PROSITE" id="PS51077"/>
    </source>
</evidence>
<evidence type="ECO:0000313" key="6">
    <source>
        <dbReference type="EMBL" id="TJZ87923.1"/>
    </source>
</evidence>
<dbReference type="AlphaFoldDB" id="A0A4U0QZR8"/>
<dbReference type="SUPFAM" id="SSF55781">
    <property type="entry name" value="GAF domain-like"/>
    <property type="match status" value="1"/>
</dbReference>
<evidence type="ECO:0000256" key="2">
    <source>
        <dbReference type="ARBA" id="ARBA00023125"/>
    </source>
</evidence>
<name>A0A4U0QZR8_9RHOB</name>
<proteinExistence type="predicted"/>
<comment type="caution">
    <text evidence="6">The sequence shown here is derived from an EMBL/GenBank/DDBJ whole genome shotgun (WGS) entry which is preliminary data.</text>
</comment>
<dbReference type="Proteomes" id="UP000306223">
    <property type="component" value="Unassembled WGS sequence"/>
</dbReference>
<dbReference type="PROSITE" id="PS51077">
    <property type="entry name" value="HTH_ICLR"/>
    <property type="match status" value="1"/>
</dbReference>
<dbReference type="InterPro" id="IPR036388">
    <property type="entry name" value="WH-like_DNA-bd_sf"/>
</dbReference>
<dbReference type="Gene3D" id="3.30.450.40">
    <property type="match status" value="1"/>
</dbReference>
<dbReference type="PANTHER" id="PTHR30136:SF33">
    <property type="entry name" value="TRANSCRIPTIONAL REGULATORY PROTEIN"/>
    <property type="match status" value="1"/>
</dbReference>
<accession>A0A4U0QZR8</accession>
<gene>
    <name evidence="6" type="ORF">FA740_00260</name>
</gene>
<keyword evidence="7" id="KW-1185">Reference proteome</keyword>
<dbReference type="InterPro" id="IPR050707">
    <property type="entry name" value="HTH_MetabolicPath_Reg"/>
</dbReference>
<dbReference type="SMART" id="SM00346">
    <property type="entry name" value="HTH_ICLR"/>
    <property type="match status" value="1"/>
</dbReference>
<evidence type="ECO:0000256" key="1">
    <source>
        <dbReference type="ARBA" id="ARBA00023015"/>
    </source>
</evidence>
<dbReference type="InterPro" id="IPR014757">
    <property type="entry name" value="Tscrpt_reg_IclR_C"/>
</dbReference>
<dbReference type="OrthoDB" id="9807558at2"/>
<dbReference type="RefSeq" id="WP_136854769.1">
    <property type="nucleotide sequence ID" value="NZ_SUNH01000001.1"/>
</dbReference>
<dbReference type="SUPFAM" id="SSF46785">
    <property type="entry name" value="Winged helix' DNA-binding domain"/>
    <property type="match status" value="1"/>
</dbReference>
<dbReference type="PANTHER" id="PTHR30136">
    <property type="entry name" value="HELIX-TURN-HELIX TRANSCRIPTIONAL REGULATOR, ICLR FAMILY"/>
    <property type="match status" value="1"/>
</dbReference>
<dbReference type="PROSITE" id="PS51078">
    <property type="entry name" value="ICLR_ED"/>
    <property type="match status" value="1"/>
</dbReference>
<dbReference type="InterPro" id="IPR005471">
    <property type="entry name" value="Tscrpt_reg_IclR_N"/>
</dbReference>
<keyword evidence="1" id="KW-0805">Transcription regulation</keyword>
<organism evidence="6 7">
    <name type="scientific">Paracoccus hibiscisoli</name>
    <dbReference type="NCBI Taxonomy" id="2023261"/>
    <lineage>
        <taxon>Bacteria</taxon>
        <taxon>Pseudomonadati</taxon>
        <taxon>Pseudomonadota</taxon>
        <taxon>Alphaproteobacteria</taxon>
        <taxon>Rhodobacterales</taxon>
        <taxon>Paracoccaceae</taxon>
        <taxon>Paracoccus</taxon>
    </lineage>
</organism>
<feature type="domain" description="IclR-ED" evidence="5">
    <location>
        <begin position="84"/>
        <end position="268"/>
    </location>
</feature>
<keyword evidence="3" id="KW-0804">Transcription</keyword>
<dbReference type="Pfam" id="PF01614">
    <property type="entry name" value="IclR_C"/>
    <property type="match status" value="1"/>
</dbReference>
<dbReference type="InterPro" id="IPR036390">
    <property type="entry name" value="WH_DNA-bd_sf"/>
</dbReference>
<dbReference type="InterPro" id="IPR029016">
    <property type="entry name" value="GAF-like_dom_sf"/>
</dbReference>
<dbReference type="GO" id="GO:0003700">
    <property type="term" value="F:DNA-binding transcription factor activity"/>
    <property type="evidence" value="ECO:0007669"/>
    <property type="project" value="TreeGrafter"/>
</dbReference>
<evidence type="ECO:0000313" key="7">
    <source>
        <dbReference type="Proteomes" id="UP000306223"/>
    </source>
</evidence>
<feature type="domain" description="HTH iclR-type" evidence="4">
    <location>
        <begin position="21"/>
        <end position="83"/>
    </location>
</feature>
<evidence type="ECO:0000256" key="3">
    <source>
        <dbReference type="ARBA" id="ARBA00023163"/>
    </source>
</evidence>
<dbReference type="GO" id="GO:0003677">
    <property type="term" value="F:DNA binding"/>
    <property type="evidence" value="ECO:0007669"/>
    <property type="project" value="UniProtKB-KW"/>
</dbReference>
<dbReference type="EMBL" id="SUNH01000001">
    <property type="protein sequence ID" value="TJZ87923.1"/>
    <property type="molecule type" value="Genomic_DNA"/>
</dbReference>
<dbReference type="Pfam" id="PF09339">
    <property type="entry name" value="HTH_IclR"/>
    <property type="match status" value="1"/>
</dbReference>
<dbReference type="GO" id="GO:0045892">
    <property type="term" value="P:negative regulation of DNA-templated transcription"/>
    <property type="evidence" value="ECO:0007669"/>
    <property type="project" value="TreeGrafter"/>
</dbReference>
<evidence type="ECO:0000259" key="5">
    <source>
        <dbReference type="PROSITE" id="PS51078"/>
    </source>
</evidence>
<reference evidence="6 7" key="1">
    <citation type="submission" date="2019-04" db="EMBL/GenBank/DDBJ databases">
        <authorList>
            <person name="Li J."/>
        </authorList>
    </citation>
    <scope>NUCLEOTIDE SEQUENCE [LARGE SCALE GENOMIC DNA]</scope>
    <source>
        <strain evidence="6 7">CCTCC AB2016182</strain>
    </source>
</reference>
<sequence length="280" mass="30052">MTPDLQTDDLRPDYEDDRNFATTLARGLSVLRAFRAGDDGLTNAQIAERTGLPKSTVSRLTFTLGCLGYLTQPQRNDRYRPGPTLLAMGHVAAASLAFLDPAQDMMQALADQTGTLVLFAVRDRDKVALMRTWRPQRAASIWLEVGHRLPIGSSSSGLALLGASTRDEFAALLAEGPEAPLDGTPLADLRMQARNQLIAQGFAVVPQGLRYSTNISAVSVPFRSARLAGPVAFSCGALDDVLPADRIQAQVGPMLRDTVARLQRLVGTDGIPAWSGSPND</sequence>
<dbReference type="Gene3D" id="1.10.10.10">
    <property type="entry name" value="Winged helix-like DNA-binding domain superfamily/Winged helix DNA-binding domain"/>
    <property type="match status" value="1"/>
</dbReference>
<protein>
    <submittedName>
        <fullName evidence="6">IclR family transcriptional regulator</fullName>
    </submittedName>
</protein>